<proteinExistence type="predicted"/>
<keyword evidence="2" id="KW-0547">Nucleotide-binding</keyword>
<dbReference type="Gene3D" id="1.10.510.10">
    <property type="entry name" value="Transferase(Phosphotransferase) domain 1"/>
    <property type="match status" value="1"/>
</dbReference>
<evidence type="ECO:0000256" key="3">
    <source>
        <dbReference type="ARBA" id="ARBA00022777"/>
    </source>
</evidence>
<evidence type="ECO:0000256" key="4">
    <source>
        <dbReference type="ARBA" id="ARBA00022840"/>
    </source>
</evidence>
<sequence length="321" mass="34076">MVQQGTIVSLARGQYRLRAPLGGSAYGTVWRADGPLAGGAVAIKLVNTTQMARAPAGLRHHWTDSARAEQAFLARLAPWDGRHIVRLLDSGSHAGMPAMALELLDGDLGAHLATERAAGRAPSALQALEWTGQVNQALAKIHAAGLRYLDLKPGNLLIERRSGTLRLADFGSSRPLRDGAPHAFGGTPGWQAPEQFFPHADGLYRTDPRSDYFALGALLYWMACGRKLRYGSACAEAYASHGRAGAGILLRTDGAPPPTLDTDEEAAFGQAFGAAGARAESLLRTLLAPLPAGRPRHALEISRMLDALRAGCDGPMLRRAA</sequence>
<keyword evidence="6" id="KW-0723">Serine/threonine-protein kinase</keyword>
<comment type="caution">
    <text evidence="6">The sequence shown here is derived from an EMBL/GenBank/DDBJ whole genome shotgun (WGS) entry which is preliminary data.</text>
</comment>
<feature type="domain" description="Protein kinase" evidence="5">
    <location>
        <begin position="15"/>
        <end position="308"/>
    </location>
</feature>
<accession>A0ABS7Y9A7</accession>
<keyword evidence="3 6" id="KW-0418">Kinase</keyword>
<name>A0ABS7Y9A7_9BURK</name>
<dbReference type="RefSeq" id="WP_225238571.1">
    <property type="nucleotide sequence ID" value="NZ_JAHYBX010000003.1"/>
</dbReference>
<keyword evidence="4" id="KW-0067">ATP-binding</keyword>
<keyword evidence="1" id="KW-0808">Transferase</keyword>
<gene>
    <name evidence="6" type="ORF">LE190_10075</name>
</gene>
<evidence type="ECO:0000313" key="7">
    <source>
        <dbReference type="Proteomes" id="UP001198602"/>
    </source>
</evidence>
<dbReference type="InterPro" id="IPR008271">
    <property type="entry name" value="Ser/Thr_kinase_AS"/>
</dbReference>
<dbReference type="InterPro" id="IPR011009">
    <property type="entry name" value="Kinase-like_dom_sf"/>
</dbReference>
<dbReference type="Proteomes" id="UP001198602">
    <property type="component" value="Unassembled WGS sequence"/>
</dbReference>
<dbReference type="GO" id="GO:0004674">
    <property type="term" value="F:protein serine/threonine kinase activity"/>
    <property type="evidence" value="ECO:0007669"/>
    <property type="project" value="UniProtKB-KW"/>
</dbReference>
<dbReference type="SMART" id="SM00220">
    <property type="entry name" value="S_TKc"/>
    <property type="match status" value="1"/>
</dbReference>
<dbReference type="SUPFAM" id="SSF56112">
    <property type="entry name" value="Protein kinase-like (PK-like)"/>
    <property type="match status" value="1"/>
</dbReference>
<dbReference type="PANTHER" id="PTHR43289">
    <property type="entry name" value="MITOGEN-ACTIVATED PROTEIN KINASE KINASE KINASE 20-RELATED"/>
    <property type="match status" value="1"/>
</dbReference>
<evidence type="ECO:0000256" key="1">
    <source>
        <dbReference type="ARBA" id="ARBA00022679"/>
    </source>
</evidence>
<dbReference type="EMBL" id="JAHYBX010000003">
    <property type="protein sequence ID" value="MCA1856271.1"/>
    <property type="molecule type" value="Genomic_DNA"/>
</dbReference>
<dbReference type="Gene3D" id="3.30.200.20">
    <property type="entry name" value="Phosphorylase Kinase, domain 1"/>
    <property type="match status" value="1"/>
</dbReference>
<keyword evidence="7" id="KW-1185">Reference proteome</keyword>
<reference evidence="6 7" key="1">
    <citation type="submission" date="2021-07" db="EMBL/GenBank/DDBJ databases">
        <title>Characterization of Violacein-producing bacteria and related species.</title>
        <authorList>
            <person name="Wilson H.S."/>
            <person name="De Leon M.E."/>
        </authorList>
    </citation>
    <scope>NUCLEOTIDE SEQUENCE [LARGE SCALE GENOMIC DNA]</scope>
    <source>
        <strain evidence="6 7">HSC-2F05</strain>
    </source>
</reference>
<evidence type="ECO:0000256" key="2">
    <source>
        <dbReference type="ARBA" id="ARBA00022741"/>
    </source>
</evidence>
<dbReference type="Pfam" id="PF00069">
    <property type="entry name" value="Pkinase"/>
    <property type="match status" value="1"/>
</dbReference>
<protein>
    <submittedName>
        <fullName evidence="6">Serine/threonine protein kinase</fullName>
    </submittedName>
</protein>
<dbReference type="PROSITE" id="PS00108">
    <property type="entry name" value="PROTEIN_KINASE_ST"/>
    <property type="match status" value="1"/>
</dbReference>
<organism evidence="6 7">
    <name type="scientific">Massilia hydrophila</name>
    <dbReference type="NCBI Taxonomy" id="3044279"/>
    <lineage>
        <taxon>Bacteria</taxon>
        <taxon>Pseudomonadati</taxon>
        <taxon>Pseudomonadota</taxon>
        <taxon>Betaproteobacteria</taxon>
        <taxon>Burkholderiales</taxon>
        <taxon>Oxalobacteraceae</taxon>
        <taxon>Telluria group</taxon>
        <taxon>Massilia</taxon>
    </lineage>
</organism>
<dbReference type="InterPro" id="IPR000719">
    <property type="entry name" value="Prot_kinase_dom"/>
</dbReference>
<dbReference type="PANTHER" id="PTHR43289:SF34">
    <property type="entry name" value="SERINE_THREONINE-PROTEIN KINASE YBDM-RELATED"/>
    <property type="match status" value="1"/>
</dbReference>
<evidence type="ECO:0000313" key="6">
    <source>
        <dbReference type="EMBL" id="MCA1856271.1"/>
    </source>
</evidence>
<dbReference type="PROSITE" id="PS50011">
    <property type="entry name" value="PROTEIN_KINASE_DOM"/>
    <property type="match status" value="1"/>
</dbReference>
<evidence type="ECO:0000259" key="5">
    <source>
        <dbReference type="PROSITE" id="PS50011"/>
    </source>
</evidence>